<dbReference type="GO" id="GO:0016042">
    <property type="term" value="P:lipid catabolic process"/>
    <property type="evidence" value="ECO:0007669"/>
    <property type="project" value="UniProtKB-KW"/>
</dbReference>
<dbReference type="PANTHER" id="PTHR14226">
    <property type="entry name" value="NEUROPATHY TARGET ESTERASE/SWISS CHEESE D.MELANOGASTER"/>
    <property type="match status" value="1"/>
</dbReference>
<protein>
    <submittedName>
        <fullName evidence="6">Unannotated protein</fullName>
    </submittedName>
</protein>
<reference evidence="6" key="1">
    <citation type="submission" date="2020-05" db="EMBL/GenBank/DDBJ databases">
        <authorList>
            <person name="Chiriac C."/>
            <person name="Salcher M."/>
            <person name="Ghai R."/>
            <person name="Kavagutti S V."/>
        </authorList>
    </citation>
    <scope>NUCLEOTIDE SEQUENCE</scope>
</reference>
<proteinExistence type="predicted"/>
<evidence type="ECO:0000256" key="1">
    <source>
        <dbReference type="ARBA" id="ARBA00022801"/>
    </source>
</evidence>
<dbReference type="InterPro" id="IPR016035">
    <property type="entry name" value="Acyl_Trfase/lysoPLipase"/>
</dbReference>
<evidence type="ECO:0000259" key="5">
    <source>
        <dbReference type="PROSITE" id="PS51635"/>
    </source>
</evidence>
<keyword evidence="3" id="KW-0443">Lipid metabolism</keyword>
<dbReference type="InterPro" id="IPR050301">
    <property type="entry name" value="NTE"/>
</dbReference>
<dbReference type="InterPro" id="IPR002641">
    <property type="entry name" value="PNPLA_dom"/>
</dbReference>
<dbReference type="PANTHER" id="PTHR14226:SF57">
    <property type="entry name" value="BLR7027 PROTEIN"/>
    <property type="match status" value="1"/>
</dbReference>
<dbReference type="GO" id="GO:0016787">
    <property type="term" value="F:hydrolase activity"/>
    <property type="evidence" value="ECO:0007669"/>
    <property type="project" value="UniProtKB-KW"/>
</dbReference>
<gene>
    <name evidence="6" type="ORF">UFOPK3674_00968</name>
</gene>
<evidence type="ECO:0000256" key="2">
    <source>
        <dbReference type="ARBA" id="ARBA00022963"/>
    </source>
</evidence>
<feature type="region of interest" description="Disordered" evidence="4">
    <location>
        <begin position="408"/>
        <end position="427"/>
    </location>
</feature>
<organism evidence="6">
    <name type="scientific">freshwater metagenome</name>
    <dbReference type="NCBI Taxonomy" id="449393"/>
    <lineage>
        <taxon>unclassified sequences</taxon>
        <taxon>metagenomes</taxon>
        <taxon>ecological metagenomes</taxon>
    </lineage>
</organism>
<evidence type="ECO:0000313" key="6">
    <source>
        <dbReference type="EMBL" id="CAB4927865.1"/>
    </source>
</evidence>
<feature type="domain" description="PNPLA" evidence="5">
    <location>
        <begin position="33"/>
        <end position="253"/>
    </location>
</feature>
<sequence>MGKVVGIDEASGRAPKRAAARKLRTPPSKTALVLGGGGFTGGVYEIGALRAFDLLAVNRTVNQFDVYVGTSAGSFVAALAANGITPEEMMRVVTHQKPSPFADIDVGTILKPNVLGFARTGALLPLRVARLARELAPNWRSISVMDVLLGLTDDLPAGLYSGRGIERYLERVLAEAGRTDDFRGLAPELYLTATDLDSCERVVFGTEGWDDVPISTAVRASTALPMVFEPVRLRERELVDGGIVSTTNVDIAVEAGAKLVIVINPLVPYNGKEARPGAPRHVSDMGLAQIGYQSFKLLAHQRLHESVGQWKSRYPDVDIVLIEPAADDQLMFETSIMDFTKRVAIARHGFESVTHRLAAEYDSYREILARHGIRISATRVRKVVEQVAGERERTRAWRRILEQTTSTLLRQSGQQDDDARTDASASR</sequence>
<dbReference type="Gene3D" id="3.40.1090.10">
    <property type="entry name" value="Cytosolic phospholipase A2 catalytic domain"/>
    <property type="match status" value="2"/>
</dbReference>
<evidence type="ECO:0000256" key="3">
    <source>
        <dbReference type="ARBA" id="ARBA00023098"/>
    </source>
</evidence>
<name>A0A6J7IAA0_9ZZZZ</name>
<keyword evidence="1" id="KW-0378">Hydrolase</keyword>
<dbReference type="PROSITE" id="PS51635">
    <property type="entry name" value="PNPLA"/>
    <property type="match status" value="1"/>
</dbReference>
<dbReference type="EMBL" id="CAFBMX010000004">
    <property type="protein sequence ID" value="CAB4927865.1"/>
    <property type="molecule type" value="Genomic_DNA"/>
</dbReference>
<dbReference type="SUPFAM" id="SSF52151">
    <property type="entry name" value="FabD/lysophospholipase-like"/>
    <property type="match status" value="1"/>
</dbReference>
<accession>A0A6J7IAA0</accession>
<dbReference type="Pfam" id="PF01734">
    <property type="entry name" value="Patatin"/>
    <property type="match status" value="1"/>
</dbReference>
<dbReference type="AlphaFoldDB" id="A0A6J7IAA0"/>
<evidence type="ECO:0000256" key="4">
    <source>
        <dbReference type="SAM" id="MobiDB-lite"/>
    </source>
</evidence>
<keyword evidence="2" id="KW-0442">Lipid degradation</keyword>